<dbReference type="AlphaFoldDB" id="E4WSH9"/>
<evidence type="ECO:0000313" key="3">
    <source>
        <dbReference type="Proteomes" id="UP000001307"/>
    </source>
</evidence>
<dbReference type="SUPFAM" id="SSF48097">
    <property type="entry name" value="Regulator of G-protein signaling, RGS"/>
    <property type="match status" value="1"/>
</dbReference>
<evidence type="ECO:0008006" key="4">
    <source>
        <dbReference type="Google" id="ProtNLM"/>
    </source>
</evidence>
<reference evidence="2" key="1">
    <citation type="journal article" date="2010" name="Science">
        <title>Plasticity of animal genome architecture unmasked by rapid evolution of a pelagic tunicate.</title>
        <authorList>
            <person name="Denoeud F."/>
            <person name="Henriet S."/>
            <person name="Mungpakdee S."/>
            <person name="Aury J.M."/>
            <person name="Da Silva C."/>
            <person name="Brinkmann H."/>
            <person name="Mikhaleva J."/>
            <person name="Olsen L.C."/>
            <person name="Jubin C."/>
            <person name="Canestro C."/>
            <person name="Bouquet J.M."/>
            <person name="Danks G."/>
            <person name="Poulain J."/>
            <person name="Campsteijn C."/>
            <person name="Adamski M."/>
            <person name="Cross I."/>
            <person name="Yadetie F."/>
            <person name="Muffato M."/>
            <person name="Louis A."/>
            <person name="Butcher S."/>
            <person name="Tsagkogeorga G."/>
            <person name="Konrad A."/>
            <person name="Singh S."/>
            <person name="Jensen M.F."/>
            <person name="Cong E.H."/>
            <person name="Eikeseth-Otteraa H."/>
            <person name="Noel B."/>
            <person name="Anthouard V."/>
            <person name="Porcel B.M."/>
            <person name="Kachouri-Lafond R."/>
            <person name="Nishino A."/>
            <person name="Ugolini M."/>
            <person name="Chourrout P."/>
            <person name="Nishida H."/>
            <person name="Aasland R."/>
            <person name="Huzurbazar S."/>
            <person name="Westhof E."/>
            <person name="Delsuc F."/>
            <person name="Lehrach H."/>
            <person name="Reinhardt R."/>
            <person name="Weissenbach J."/>
            <person name="Roy S.W."/>
            <person name="Artiguenave F."/>
            <person name="Postlethwait J.H."/>
            <person name="Manak J.R."/>
            <person name="Thompson E.M."/>
            <person name="Jaillon O."/>
            <person name="Du Pasquier L."/>
            <person name="Boudinot P."/>
            <person name="Liberles D.A."/>
            <person name="Volff J.N."/>
            <person name="Philippe H."/>
            <person name="Lenhard B."/>
            <person name="Roest Crollius H."/>
            <person name="Wincker P."/>
            <person name="Chourrout D."/>
        </authorList>
    </citation>
    <scope>NUCLEOTIDE SEQUENCE [LARGE SCALE GENOMIC DNA]</scope>
</reference>
<feature type="region of interest" description="Disordered" evidence="1">
    <location>
        <begin position="275"/>
        <end position="301"/>
    </location>
</feature>
<sequence>MQQKTPQTNKGFYQSFAELTESRSGIEDFLNFLSSTSATAKTDEGYEMLKLWLTIRGYRSEFSRKSSQDVPQKFFKWNIKCCHKISLRYAKLISNFSNSSNQLLLMRKTSISAIERPEKMRLTANMVKSTMITLMAEIEAQLKAKYFLEFVNSIKPFNDRVPEIPPSISLRSSESDTNSRCKRELKDAEIATKRPDLFAAKLIEKLNRLVSESAKVEILPTVLKTKISPKCGLRRKLPLSENSYDNKVGDWLERNHTSSPQLDIMTKRVSIVKADQKAAVAPHQPKQHSRPAPNRHIGSSVLSSDSGLDSLKVDHGVTSYDCNSEEINAIKRRLISDLESQKPSKKPTKVIYHYKKETFVIRIEEATLAHLMKKFHDQKIAKESKFFIKLKSGVWAEQTCLHRRIAVENDLVEARVV</sequence>
<dbReference type="OrthoDB" id="10395711at2759"/>
<dbReference type="InParanoid" id="E4WSH9"/>
<proteinExistence type="predicted"/>
<evidence type="ECO:0000256" key="1">
    <source>
        <dbReference type="SAM" id="MobiDB-lite"/>
    </source>
</evidence>
<accession>E4WSH9</accession>
<protein>
    <recommendedName>
        <fullName evidence="4">RGS domain-containing protein</fullName>
    </recommendedName>
</protein>
<keyword evidence="3" id="KW-1185">Reference proteome</keyword>
<evidence type="ECO:0000313" key="2">
    <source>
        <dbReference type="EMBL" id="CBY20712.1"/>
    </source>
</evidence>
<organism evidence="2">
    <name type="scientific">Oikopleura dioica</name>
    <name type="common">Tunicate</name>
    <dbReference type="NCBI Taxonomy" id="34765"/>
    <lineage>
        <taxon>Eukaryota</taxon>
        <taxon>Metazoa</taxon>
        <taxon>Chordata</taxon>
        <taxon>Tunicata</taxon>
        <taxon>Appendicularia</taxon>
        <taxon>Copelata</taxon>
        <taxon>Oikopleuridae</taxon>
        <taxon>Oikopleura</taxon>
    </lineage>
</organism>
<dbReference type="InterPro" id="IPR036305">
    <property type="entry name" value="RGS_sf"/>
</dbReference>
<name>E4WSH9_OIKDI</name>
<dbReference type="Proteomes" id="UP000001307">
    <property type="component" value="Unassembled WGS sequence"/>
</dbReference>
<gene>
    <name evidence="2" type="ORF">GSOID_T00000715001</name>
</gene>
<dbReference type="EMBL" id="FN653015">
    <property type="protein sequence ID" value="CBY20712.1"/>
    <property type="molecule type" value="Genomic_DNA"/>
</dbReference>